<evidence type="ECO:0000313" key="5">
    <source>
        <dbReference type="Proteomes" id="UP000077469"/>
    </source>
</evidence>
<protein>
    <submittedName>
        <fullName evidence="4">Peptidase M16</fullName>
    </submittedName>
</protein>
<dbReference type="InterPro" id="IPR007863">
    <property type="entry name" value="Peptidase_M16_C"/>
</dbReference>
<feature type="domain" description="Peptidase M16 N-terminal" evidence="2">
    <location>
        <begin position="21"/>
        <end position="157"/>
    </location>
</feature>
<dbReference type="RefSeq" id="WP_031504809.1">
    <property type="nucleotide sequence ID" value="NC_022795.1"/>
</dbReference>
<proteinExistence type="inferred from homology"/>
<reference evidence="4 5" key="1">
    <citation type="submission" date="2014-01" db="EMBL/GenBank/DDBJ databases">
        <title>Genome sequencing of Thermotog hypogea.</title>
        <authorList>
            <person name="Zhang X."/>
            <person name="Alvare G."/>
            <person name="Fristensky B."/>
            <person name="Chen L."/>
            <person name="Suen T."/>
            <person name="Chen Q."/>
            <person name="Ma K."/>
        </authorList>
    </citation>
    <scope>NUCLEOTIDE SEQUENCE [LARGE SCALE GENOMIC DNA]</scope>
    <source>
        <strain evidence="4 5">DSM 11164</strain>
    </source>
</reference>
<dbReference type="InterPro" id="IPR011765">
    <property type="entry name" value="Pept_M16_N"/>
</dbReference>
<evidence type="ECO:0000313" key="4">
    <source>
        <dbReference type="EMBL" id="AJC73589.1"/>
    </source>
</evidence>
<dbReference type="PATRIC" id="fig|1123384.7.peg.883"/>
<feature type="domain" description="Peptidase M16 C-terminal" evidence="3">
    <location>
        <begin position="164"/>
        <end position="333"/>
    </location>
</feature>
<dbReference type="PANTHER" id="PTHR11851:SF49">
    <property type="entry name" value="MITOCHONDRIAL-PROCESSING PEPTIDASE SUBUNIT ALPHA"/>
    <property type="match status" value="1"/>
</dbReference>
<dbReference type="OrthoDB" id="9811314at2"/>
<dbReference type="Gene3D" id="3.30.830.10">
    <property type="entry name" value="Metalloenzyme, LuxS/M16 peptidase-like"/>
    <property type="match status" value="2"/>
</dbReference>
<dbReference type="PaxDb" id="1123384-AJ81_04510"/>
<organism evidence="4 5">
    <name type="scientific">Pseudothermotoga hypogea DSM 11164 = NBRC 106472</name>
    <dbReference type="NCBI Taxonomy" id="1123384"/>
    <lineage>
        <taxon>Bacteria</taxon>
        <taxon>Thermotogati</taxon>
        <taxon>Thermotogota</taxon>
        <taxon>Thermotogae</taxon>
        <taxon>Thermotogales</taxon>
        <taxon>Thermotogaceae</taxon>
        <taxon>Pseudothermotoga</taxon>
    </lineage>
</organism>
<gene>
    <name evidence="4" type="ORF">AJ81_04510</name>
</gene>
<dbReference type="AlphaFoldDB" id="A0A0X1KQS8"/>
<dbReference type="PANTHER" id="PTHR11851">
    <property type="entry name" value="METALLOPROTEASE"/>
    <property type="match status" value="1"/>
</dbReference>
<keyword evidence="5" id="KW-1185">Reference proteome</keyword>
<dbReference type="Proteomes" id="UP000077469">
    <property type="component" value="Chromosome"/>
</dbReference>
<accession>A0A0X1KQS8</accession>
<dbReference type="Pfam" id="PF00675">
    <property type="entry name" value="Peptidase_M16"/>
    <property type="match status" value="1"/>
</dbReference>
<dbReference type="InterPro" id="IPR050361">
    <property type="entry name" value="MPP/UQCRC_Complex"/>
</dbReference>
<evidence type="ECO:0000259" key="2">
    <source>
        <dbReference type="Pfam" id="PF00675"/>
    </source>
</evidence>
<name>A0A0X1KQS8_9THEM</name>
<sequence length="411" mass="46780">MKIETLPVRNGHFHFVPVPSVKTLSLAFVIPAGSASESPNEAGVAHLIEHVAFKGTEKFDEFTLKFSLEVVGGSLNAFTTKDFTVYLAKVPYSHHERAIEVLSEIVFRPLFDERSIELEKSVIIEEIKTYDEDYESRVQDLFAETYLEEPYSRPVIGYKETVEKLTRHRVLNFHSTHYGNVEIVAVGKITKNVLEKLTQILERHNKEVDPLDVSPRFKPEGISCEAKNDLTQIHMIGGTFLDFGVTSERYPAFMVLSTLLGSGMSSVLFTRIREQLGLVYDVELVNQLWNDRGIFGVYACASPDKLERYVEELRKIMKEDISKDQFDYGKQRLIGKLQMITESVSGIFGYVIESIISRGRPVPLDEMLKRVDAVTLRQVRSLWREISERAWHWSCVVPVGSEDQVVKVLGS</sequence>
<comment type="similarity">
    <text evidence="1">Belongs to the peptidase M16 family.</text>
</comment>
<dbReference type="STRING" id="1123384.AJ81_04510"/>
<evidence type="ECO:0000259" key="3">
    <source>
        <dbReference type="Pfam" id="PF05193"/>
    </source>
</evidence>
<evidence type="ECO:0000256" key="1">
    <source>
        <dbReference type="ARBA" id="ARBA00007261"/>
    </source>
</evidence>
<dbReference type="GO" id="GO:0046872">
    <property type="term" value="F:metal ion binding"/>
    <property type="evidence" value="ECO:0007669"/>
    <property type="project" value="InterPro"/>
</dbReference>
<dbReference type="KEGG" id="phy:AJ81_04510"/>
<dbReference type="Pfam" id="PF05193">
    <property type="entry name" value="Peptidase_M16_C"/>
    <property type="match status" value="1"/>
</dbReference>
<dbReference type="SUPFAM" id="SSF63411">
    <property type="entry name" value="LuxS/MPP-like metallohydrolase"/>
    <property type="match status" value="2"/>
</dbReference>
<dbReference type="EMBL" id="CP007141">
    <property type="protein sequence ID" value="AJC73589.1"/>
    <property type="molecule type" value="Genomic_DNA"/>
</dbReference>
<dbReference type="InterPro" id="IPR011249">
    <property type="entry name" value="Metalloenz_LuxS/M16"/>
</dbReference>